<name>A0A2T0X373_9RHOB</name>
<dbReference type="InterPro" id="IPR002477">
    <property type="entry name" value="Peptidoglycan-bd-like"/>
</dbReference>
<dbReference type="SUPFAM" id="SSF53955">
    <property type="entry name" value="Lysozyme-like"/>
    <property type="match status" value="1"/>
</dbReference>
<evidence type="ECO:0000256" key="1">
    <source>
        <dbReference type="SAM" id="SignalP"/>
    </source>
</evidence>
<dbReference type="Pfam" id="PF13406">
    <property type="entry name" value="SLT_2"/>
    <property type="match status" value="1"/>
</dbReference>
<comment type="caution">
    <text evidence="4">The sequence shown here is derived from an EMBL/GenBank/DDBJ whole genome shotgun (WGS) entry which is preliminary data.</text>
</comment>
<dbReference type="RefSeq" id="WP_106160996.1">
    <property type="nucleotide sequence ID" value="NZ_PVTT01000002.1"/>
</dbReference>
<sequence>MPRPLALVLALLAAPAAAQDCGGPFPAFLDGLRAEAVAGGHDAATVDAFLAGVRQDERTLAADRRQGVFQLPFTDFARRIISGSRIEAGRQNADRHAPVFDRIEGETGIPAGVMLAFWALETDYGAFQGDYGTLNSLVTLAHDCRRPELFRPQIFAALDLYERGGFDPAGTTGAWAGEIGMVQMLPEDILNHGTDADGDGRVDLKGSAPDALVSGARMLAGLGWRPGEPWLLEAVVPAGLDPAVSGLEGRRPMSEWRDLGVVPRTGDAPADLPAALLLPQGANGPAFLAFPNFGVYLEWNQSLTYAITAAYLATRLEGAPVFDSGNPRPGIGDGEMRELQRRLAARGHDVGEVDGILGAGTRAAVRAEQARLGLPVDGWPDARLLGAL</sequence>
<keyword evidence="1" id="KW-0732">Signal</keyword>
<dbReference type="Proteomes" id="UP000238801">
    <property type="component" value="Unassembled WGS sequence"/>
</dbReference>
<dbReference type="AlphaFoldDB" id="A0A2T0X373"/>
<dbReference type="InterPro" id="IPR011970">
    <property type="entry name" value="MltB_2"/>
</dbReference>
<dbReference type="Gene3D" id="1.10.101.10">
    <property type="entry name" value="PGBD-like superfamily/PGBD"/>
    <property type="match status" value="1"/>
</dbReference>
<feature type="signal peptide" evidence="1">
    <location>
        <begin position="1"/>
        <end position="18"/>
    </location>
</feature>
<dbReference type="PANTHER" id="PTHR30163:SF8">
    <property type="entry name" value="LYTIC MUREIN TRANSGLYCOSYLASE"/>
    <property type="match status" value="1"/>
</dbReference>
<protein>
    <submittedName>
        <fullName evidence="4">Lytic murein transglycosylase</fullName>
    </submittedName>
</protein>
<evidence type="ECO:0000259" key="2">
    <source>
        <dbReference type="Pfam" id="PF01471"/>
    </source>
</evidence>
<organism evidence="4 5">
    <name type="scientific">Hasllibacter halocynthiae</name>
    <dbReference type="NCBI Taxonomy" id="595589"/>
    <lineage>
        <taxon>Bacteria</taxon>
        <taxon>Pseudomonadati</taxon>
        <taxon>Pseudomonadota</taxon>
        <taxon>Alphaproteobacteria</taxon>
        <taxon>Rhodobacterales</taxon>
        <taxon>Roseobacteraceae</taxon>
        <taxon>Hasllibacter</taxon>
    </lineage>
</organism>
<dbReference type="InterPro" id="IPR036365">
    <property type="entry name" value="PGBD-like_sf"/>
</dbReference>
<dbReference type="InterPro" id="IPR023346">
    <property type="entry name" value="Lysozyme-like_dom_sf"/>
</dbReference>
<dbReference type="InterPro" id="IPR036366">
    <property type="entry name" value="PGBDSf"/>
</dbReference>
<evidence type="ECO:0000313" key="4">
    <source>
        <dbReference type="EMBL" id="PRY93399.1"/>
    </source>
</evidence>
<dbReference type="InterPro" id="IPR043426">
    <property type="entry name" value="MltB-like"/>
</dbReference>
<dbReference type="GO" id="GO:0009253">
    <property type="term" value="P:peptidoglycan catabolic process"/>
    <property type="evidence" value="ECO:0007669"/>
    <property type="project" value="TreeGrafter"/>
</dbReference>
<reference evidence="4 5" key="1">
    <citation type="submission" date="2018-03" db="EMBL/GenBank/DDBJ databases">
        <title>Genomic Encyclopedia of Archaeal and Bacterial Type Strains, Phase II (KMG-II): from individual species to whole genera.</title>
        <authorList>
            <person name="Goeker M."/>
        </authorList>
    </citation>
    <scope>NUCLEOTIDE SEQUENCE [LARGE SCALE GENOMIC DNA]</scope>
    <source>
        <strain evidence="4 5">DSM 29318</strain>
    </source>
</reference>
<dbReference type="NCBIfam" id="TIGR02283">
    <property type="entry name" value="MltB_2"/>
    <property type="match status" value="1"/>
</dbReference>
<accession>A0A2T0X373</accession>
<dbReference type="GO" id="GO:0008933">
    <property type="term" value="F:peptidoglycan lytic transglycosylase activity"/>
    <property type="evidence" value="ECO:0007669"/>
    <property type="project" value="TreeGrafter"/>
</dbReference>
<proteinExistence type="predicted"/>
<dbReference type="PANTHER" id="PTHR30163">
    <property type="entry name" value="MEMBRANE-BOUND LYTIC MUREIN TRANSGLYCOSYLASE B"/>
    <property type="match status" value="1"/>
</dbReference>
<feature type="domain" description="Peptidoglycan binding-like" evidence="2">
    <location>
        <begin position="335"/>
        <end position="388"/>
    </location>
</feature>
<keyword evidence="5" id="KW-1185">Reference proteome</keyword>
<dbReference type="InterPro" id="IPR031304">
    <property type="entry name" value="SLT_2"/>
</dbReference>
<feature type="domain" description="Transglycosylase SLT" evidence="3">
    <location>
        <begin position="25"/>
        <end position="313"/>
    </location>
</feature>
<dbReference type="Gene3D" id="1.10.8.350">
    <property type="entry name" value="Bacterial muramidase"/>
    <property type="match status" value="1"/>
</dbReference>
<evidence type="ECO:0000313" key="5">
    <source>
        <dbReference type="Proteomes" id="UP000238801"/>
    </source>
</evidence>
<gene>
    <name evidence="4" type="ORF">BCF33_2267</name>
</gene>
<evidence type="ECO:0000259" key="3">
    <source>
        <dbReference type="Pfam" id="PF13406"/>
    </source>
</evidence>
<dbReference type="Pfam" id="PF01471">
    <property type="entry name" value="PG_binding_1"/>
    <property type="match status" value="1"/>
</dbReference>
<dbReference type="EMBL" id="PVTT01000002">
    <property type="protein sequence ID" value="PRY93399.1"/>
    <property type="molecule type" value="Genomic_DNA"/>
</dbReference>
<dbReference type="Gene3D" id="1.10.530.10">
    <property type="match status" value="1"/>
</dbReference>
<dbReference type="SUPFAM" id="SSF47090">
    <property type="entry name" value="PGBD-like"/>
    <property type="match status" value="1"/>
</dbReference>
<dbReference type="OrthoDB" id="9808544at2"/>
<feature type="chain" id="PRO_5015617141" evidence="1">
    <location>
        <begin position="19"/>
        <end position="388"/>
    </location>
</feature>